<evidence type="ECO:0000313" key="12">
    <source>
        <dbReference type="EMBL" id="KAK3791133.1"/>
    </source>
</evidence>
<evidence type="ECO:0000259" key="10">
    <source>
        <dbReference type="Pfam" id="PF01243"/>
    </source>
</evidence>
<feature type="domain" description="Pyridoxamine 5'-phosphate oxidase N-terminal" evidence="10">
    <location>
        <begin position="100"/>
        <end position="238"/>
    </location>
</feature>
<keyword evidence="8" id="KW-0288">FMN</keyword>
<organism evidence="12 13">
    <name type="scientific">Elysia crispata</name>
    <name type="common">lettuce slug</name>
    <dbReference type="NCBI Taxonomy" id="231223"/>
    <lineage>
        <taxon>Eukaryota</taxon>
        <taxon>Metazoa</taxon>
        <taxon>Spiralia</taxon>
        <taxon>Lophotrochozoa</taxon>
        <taxon>Mollusca</taxon>
        <taxon>Gastropoda</taxon>
        <taxon>Heterobranchia</taxon>
        <taxon>Euthyneura</taxon>
        <taxon>Panpulmonata</taxon>
        <taxon>Sacoglossa</taxon>
        <taxon>Placobranchoidea</taxon>
        <taxon>Plakobranchidae</taxon>
        <taxon>Elysia</taxon>
    </lineage>
</organism>
<comment type="caution">
    <text evidence="12">The sequence shown here is derived from an EMBL/GenBank/DDBJ whole genome shotgun (WGS) entry which is preliminary data.</text>
</comment>
<dbReference type="GO" id="GO:0010181">
    <property type="term" value="F:FMN binding"/>
    <property type="evidence" value="ECO:0007669"/>
    <property type="project" value="InterPro"/>
</dbReference>
<dbReference type="GO" id="GO:0004733">
    <property type="term" value="F:pyridoxamine phosphate oxidase activity"/>
    <property type="evidence" value="ECO:0007669"/>
    <property type="project" value="UniProtKB-EC"/>
</dbReference>
<dbReference type="InterPro" id="IPR019576">
    <property type="entry name" value="Pyridoxamine_oxidase_dimer_C"/>
</dbReference>
<evidence type="ECO:0000256" key="9">
    <source>
        <dbReference type="ARBA" id="ARBA00023002"/>
    </source>
</evidence>
<dbReference type="SUPFAM" id="SSF50475">
    <property type="entry name" value="FMN-binding split barrel"/>
    <property type="match status" value="1"/>
</dbReference>
<accession>A0AAE1ANU6</accession>
<gene>
    <name evidence="12" type="ORF">RRG08_010533</name>
</gene>
<evidence type="ECO:0000256" key="5">
    <source>
        <dbReference type="ARBA" id="ARBA00007301"/>
    </source>
</evidence>
<feature type="domain" description="Pyridoxine 5'-phosphate oxidase dimerisation C-terminal" evidence="11">
    <location>
        <begin position="257"/>
        <end position="311"/>
    </location>
</feature>
<evidence type="ECO:0000256" key="2">
    <source>
        <dbReference type="ARBA" id="ARBA00003691"/>
    </source>
</evidence>
<evidence type="ECO:0000256" key="6">
    <source>
        <dbReference type="ARBA" id="ARBA00012801"/>
    </source>
</evidence>
<comment type="pathway">
    <text evidence="3">Cofactor metabolism; pyridoxal 5'-phosphate salvage; pyridoxal 5'-phosphate from pyridoxamine 5'-phosphate: step 1/1.</text>
</comment>
<dbReference type="GO" id="GO:0008615">
    <property type="term" value="P:pyridoxine biosynthetic process"/>
    <property type="evidence" value="ECO:0007669"/>
    <property type="project" value="InterPro"/>
</dbReference>
<dbReference type="InterPro" id="IPR000659">
    <property type="entry name" value="Pyridox_Oxase"/>
</dbReference>
<dbReference type="Pfam" id="PF01243">
    <property type="entry name" value="PNPOx_N"/>
    <property type="match status" value="1"/>
</dbReference>
<comment type="function">
    <text evidence="2">Catalyzes the oxidation of either pyridoxine 5'-phosphate (PNP) or pyridoxamine 5'-phosphate (PMP) into pyridoxal 5'-phosphate (PLP).</text>
</comment>
<evidence type="ECO:0000256" key="1">
    <source>
        <dbReference type="ARBA" id="ARBA00001917"/>
    </source>
</evidence>
<evidence type="ECO:0000256" key="7">
    <source>
        <dbReference type="ARBA" id="ARBA00022630"/>
    </source>
</evidence>
<evidence type="ECO:0000256" key="8">
    <source>
        <dbReference type="ARBA" id="ARBA00022643"/>
    </source>
</evidence>
<dbReference type="PROSITE" id="PS01064">
    <property type="entry name" value="PYRIDOX_OXIDASE"/>
    <property type="match status" value="1"/>
</dbReference>
<proteinExistence type="inferred from homology"/>
<dbReference type="Proteomes" id="UP001283361">
    <property type="component" value="Unassembled WGS sequence"/>
</dbReference>
<comment type="cofactor">
    <cofactor evidence="1">
        <name>FMN</name>
        <dbReference type="ChEBI" id="CHEBI:58210"/>
    </cofactor>
</comment>
<keyword evidence="9" id="KW-0560">Oxidoreductase</keyword>
<reference evidence="12" key="1">
    <citation type="journal article" date="2023" name="G3 (Bethesda)">
        <title>A reference genome for the long-term kleptoplast-retaining sea slug Elysia crispata morphotype clarki.</title>
        <authorList>
            <person name="Eastman K.E."/>
            <person name="Pendleton A.L."/>
            <person name="Shaikh M.A."/>
            <person name="Suttiyut T."/>
            <person name="Ogas R."/>
            <person name="Tomko P."/>
            <person name="Gavelis G."/>
            <person name="Widhalm J.R."/>
            <person name="Wisecaver J.H."/>
        </authorList>
    </citation>
    <scope>NUCLEOTIDE SEQUENCE</scope>
    <source>
        <strain evidence="12">ECLA1</strain>
    </source>
</reference>
<dbReference type="EMBL" id="JAWDGP010001486">
    <property type="protein sequence ID" value="KAK3791133.1"/>
    <property type="molecule type" value="Genomic_DNA"/>
</dbReference>
<dbReference type="Pfam" id="PF10590">
    <property type="entry name" value="PNP_phzG_C"/>
    <property type="match status" value="1"/>
</dbReference>
<evidence type="ECO:0000256" key="3">
    <source>
        <dbReference type="ARBA" id="ARBA00004738"/>
    </source>
</evidence>
<dbReference type="InterPro" id="IPR019740">
    <property type="entry name" value="Pyridox_Oxase_CS"/>
</dbReference>
<dbReference type="HAMAP" id="MF_01629">
    <property type="entry name" value="PdxH"/>
    <property type="match status" value="1"/>
</dbReference>
<evidence type="ECO:0000259" key="11">
    <source>
        <dbReference type="Pfam" id="PF10590"/>
    </source>
</evidence>
<keyword evidence="7" id="KW-0285">Flavoprotein</keyword>
<keyword evidence="13" id="KW-1185">Reference proteome</keyword>
<dbReference type="PANTHER" id="PTHR10851">
    <property type="entry name" value="PYRIDOXINE-5-PHOSPHATE OXIDASE"/>
    <property type="match status" value="1"/>
</dbReference>
<dbReference type="InterPro" id="IPR011576">
    <property type="entry name" value="Pyridox_Oxase_N"/>
</dbReference>
<sequence>MTAWSILSRRGLFKIRVQYIHNKAHLQLRTYSLAGSGSESGASQDPPHSCISHDIDPGGIAEMRKAYKGTNEIFDVGDLVSKEPFKQFLSWFEEASKTDGIREANAMSLATSTKDGIPSVRMVLMKGIDDTGIYFYTNYLSQKAKELTENPNCSLMFYWEPLNRSLEKHFFNFRKLYLIWICIHFSQHVRVSGAAERVSEEESSKYFHSRPKASQIGACVSLQSQVISGRKVLDDRNEALTKKYLSDDVPIPKPDYWGGFKVIPLRFEFWQGQTNRLHDRIVFRKLQPNEEINSETTQEGSNGWVYERLMP</sequence>
<comment type="similarity">
    <text evidence="5">Belongs to the pyridoxamine 5'-phosphate oxidase family.</text>
</comment>
<evidence type="ECO:0000256" key="4">
    <source>
        <dbReference type="ARBA" id="ARBA00005037"/>
    </source>
</evidence>
<dbReference type="PANTHER" id="PTHR10851:SF0">
    <property type="entry name" value="PYRIDOXINE-5'-PHOSPHATE OXIDASE"/>
    <property type="match status" value="1"/>
</dbReference>
<dbReference type="Gene3D" id="2.30.110.10">
    <property type="entry name" value="Electron Transport, Fmn-binding Protein, Chain A"/>
    <property type="match status" value="1"/>
</dbReference>
<evidence type="ECO:0000313" key="13">
    <source>
        <dbReference type="Proteomes" id="UP001283361"/>
    </source>
</evidence>
<comment type="pathway">
    <text evidence="4">Cofactor metabolism; pyridoxal 5'-phosphate salvage; pyridoxal 5'-phosphate from pyridoxine 5'-phosphate: step 1/1.</text>
</comment>
<name>A0AAE1ANU6_9GAST</name>
<dbReference type="AlphaFoldDB" id="A0AAE1ANU6"/>
<protein>
    <recommendedName>
        <fullName evidence="6">pyridoxal 5'-phosphate synthase</fullName>
        <ecNumber evidence="6">1.4.3.5</ecNumber>
    </recommendedName>
</protein>
<dbReference type="EC" id="1.4.3.5" evidence="6"/>
<dbReference type="InterPro" id="IPR012349">
    <property type="entry name" value="Split_barrel_FMN-bd"/>
</dbReference>